<dbReference type="Proteomes" id="UP000249619">
    <property type="component" value="Unassembled WGS sequence"/>
</dbReference>
<proteinExistence type="predicted"/>
<feature type="domain" description="DUF8021" evidence="3">
    <location>
        <begin position="175"/>
        <end position="224"/>
    </location>
</feature>
<dbReference type="AlphaFoldDB" id="A0A364N6U2"/>
<gene>
    <name evidence="4" type="ORF">DDE83_003899</name>
</gene>
<organism evidence="4 5">
    <name type="scientific">Stemphylium lycopersici</name>
    <name type="common">Tomato gray leaf spot disease fungus</name>
    <name type="synonym">Thyrospora lycopersici</name>
    <dbReference type="NCBI Taxonomy" id="183478"/>
    <lineage>
        <taxon>Eukaryota</taxon>
        <taxon>Fungi</taxon>
        <taxon>Dikarya</taxon>
        <taxon>Ascomycota</taxon>
        <taxon>Pezizomycotina</taxon>
        <taxon>Dothideomycetes</taxon>
        <taxon>Pleosporomycetidae</taxon>
        <taxon>Pleosporales</taxon>
        <taxon>Pleosporineae</taxon>
        <taxon>Pleosporaceae</taxon>
        <taxon>Stemphylium</taxon>
    </lineage>
</organism>
<feature type="region of interest" description="Disordered" evidence="1">
    <location>
        <begin position="113"/>
        <end position="132"/>
    </location>
</feature>
<feature type="signal peptide" evidence="2">
    <location>
        <begin position="1"/>
        <end position="21"/>
    </location>
</feature>
<dbReference type="EMBL" id="QGDH01000046">
    <property type="protein sequence ID" value="RAR12751.1"/>
    <property type="molecule type" value="Genomic_DNA"/>
</dbReference>
<feature type="chain" id="PRO_5017032526" description="DUF8021 domain-containing protein" evidence="2">
    <location>
        <begin position="22"/>
        <end position="251"/>
    </location>
</feature>
<evidence type="ECO:0000313" key="5">
    <source>
        <dbReference type="Proteomes" id="UP000249619"/>
    </source>
</evidence>
<dbReference type="Pfam" id="PF26061">
    <property type="entry name" value="DUF8021"/>
    <property type="match status" value="1"/>
</dbReference>
<sequence length="251" mass="26452">MHHHLLPTALTLTLLAAIAFAACPRSTLEAITAQYYAAQTNGNTDFPSLSLTVQYTENRQPANITTGILSQPLKIDHFRAQHDTTACAAFSEIIVTDESAPYVIATQLRVSASNSTNSSSSSSSSGGDGGGNSTAALVSEIDTIYTKPGDWLFNATSTLHWASLETWSALPPSLRSSRAVVKSAADAYCDLFSNASVVVPWGTPCARLEGGAYTGKGESSHSSFSTASAFGIFFHMTEALPSYPKMADLSA</sequence>
<keyword evidence="2" id="KW-0732">Signal</keyword>
<feature type="compositionally biased region" description="Low complexity" evidence="1">
    <location>
        <begin position="113"/>
        <end position="125"/>
    </location>
</feature>
<keyword evidence="5" id="KW-1185">Reference proteome</keyword>
<evidence type="ECO:0000259" key="3">
    <source>
        <dbReference type="Pfam" id="PF26061"/>
    </source>
</evidence>
<evidence type="ECO:0000256" key="2">
    <source>
        <dbReference type="SAM" id="SignalP"/>
    </source>
</evidence>
<comment type="caution">
    <text evidence="4">The sequence shown here is derived from an EMBL/GenBank/DDBJ whole genome shotgun (WGS) entry which is preliminary data.</text>
</comment>
<reference evidence="5" key="1">
    <citation type="submission" date="2018-05" db="EMBL/GenBank/DDBJ databases">
        <title>Draft genome sequence of Stemphylium lycopersici strain CIDEFI 213.</title>
        <authorList>
            <person name="Medina R."/>
            <person name="Franco M.E.E."/>
            <person name="Lucentini C.G."/>
            <person name="Saparrat M.C.N."/>
            <person name="Balatti P.A."/>
        </authorList>
    </citation>
    <scope>NUCLEOTIDE SEQUENCE [LARGE SCALE GENOMIC DNA]</scope>
    <source>
        <strain evidence="5">CIDEFI 213</strain>
    </source>
</reference>
<evidence type="ECO:0000313" key="4">
    <source>
        <dbReference type="EMBL" id="RAR12751.1"/>
    </source>
</evidence>
<dbReference type="STRING" id="183478.A0A364N6U2"/>
<accession>A0A364N6U2</accession>
<protein>
    <recommendedName>
        <fullName evidence="3">DUF8021 domain-containing protein</fullName>
    </recommendedName>
</protein>
<evidence type="ECO:0000256" key="1">
    <source>
        <dbReference type="SAM" id="MobiDB-lite"/>
    </source>
</evidence>
<name>A0A364N6U2_STELY</name>
<dbReference type="InterPro" id="IPR058334">
    <property type="entry name" value="DUF8021"/>
</dbReference>